<protein>
    <submittedName>
        <fullName evidence="2">Uncharacterized protein</fullName>
    </submittedName>
</protein>
<accession>A0A482X3J5</accession>
<keyword evidence="1" id="KW-0732">Signal</keyword>
<comment type="caution">
    <text evidence="2">The sequence shown here is derived from an EMBL/GenBank/DDBJ whole genome shotgun (WGS) entry which is preliminary data.</text>
</comment>
<evidence type="ECO:0000256" key="1">
    <source>
        <dbReference type="SAM" id="SignalP"/>
    </source>
</evidence>
<dbReference type="Proteomes" id="UP000291343">
    <property type="component" value="Unassembled WGS sequence"/>
</dbReference>
<dbReference type="EMBL" id="QKKF02018737">
    <property type="protein sequence ID" value="RZF40242.1"/>
    <property type="molecule type" value="Genomic_DNA"/>
</dbReference>
<gene>
    <name evidence="2" type="ORF">LSTR_LSTR007442</name>
</gene>
<keyword evidence="3" id="KW-1185">Reference proteome</keyword>
<feature type="signal peptide" evidence="1">
    <location>
        <begin position="1"/>
        <end position="20"/>
    </location>
</feature>
<reference evidence="2 3" key="1">
    <citation type="journal article" date="2017" name="Gigascience">
        <title>Genome sequence of the small brown planthopper, Laodelphax striatellus.</title>
        <authorList>
            <person name="Zhu J."/>
            <person name="Jiang F."/>
            <person name="Wang X."/>
            <person name="Yang P."/>
            <person name="Bao Y."/>
            <person name="Zhao W."/>
            <person name="Wang W."/>
            <person name="Lu H."/>
            <person name="Wang Q."/>
            <person name="Cui N."/>
            <person name="Li J."/>
            <person name="Chen X."/>
            <person name="Luo L."/>
            <person name="Yu J."/>
            <person name="Kang L."/>
            <person name="Cui F."/>
        </authorList>
    </citation>
    <scope>NUCLEOTIDE SEQUENCE [LARGE SCALE GENOMIC DNA]</scope>
    <source>
        <strain evidence="2">Lst14</strain>
    </source>
</reference>
<feature type="chain" id="PRO_5019815077" evidence="1">
    <location>
        <begin position="21"/>
        <end position="116"/>
    </location>
</feature>
<proteinExistence type="predicted"/>
<dbReference type="InParanoid" id="A0A482X3J5"/>
<evidence type="ECO:0000313" key="3">
    <source>
        <dbReference type="Proteomes" id="UP000291343"/>
    </source>
</evidence>
<evidence type="ECO:0000313" key="2">
    <source>
        <dbReference type="EMBL" id="RZF40242.1"/>
    </source>
</evidence>
<sequence>MDCKLVIFVMSAVLLSSAAAAPKPGAVIAPAAYAAVPAAYTAAVPAAYTAAVPAAYAAAPVAYAAAPVAYAAAPAAYVAAAPQVPTSYSSQVVARNYNGYAAAPVVPGVAYEAAFL</sequence>
<organism evidence="2 3">
    <name type="scientific">Laodelphax striatellus</name>
    <name type="common">Small brown planthopper</name>
    <name type="synonym">Delphax striatella</name>
    <dbReference type="NCBI Taxonomy" id="195883"/>
    <lineage>
        <taxon>Eukaryota</taxon>
        <taxon>Metazoa</taxon>
        <taxon>Ecdysozoa</taxon>
        <taxon>Arthropoda</taxon>
        <taxon>Hexapoda</taxon>
        <taxon>Insecta</taxon>
        <taxon>Pterygota</taxon>
        <taxon>Neoptera</taxon>
        <taxon>Paraneoptera</taxon>
        <taxon>Hemiptera</taxon>
        <taxon>Auchenorrhyncha</taxon>
        <taxon>Fulgoroidea</taxon>
        <taxon>Delphacidae</taxon>
        <taxon>Criomorphinae</taxon>
        <taxon>Laodelphax</taxon>
    </lineage>
</organism>
<name>A0A482X3J5_LAOST</name>
<dbReference type="AlphaFoldDB" id="A0A482X3J5"/>